<sequence length="287" mass="30073">MPLAHFDGALAVVTGAGSGIGRAITLALAESGASVIAADIDLPAAERTVARAKSIGTGGTAYRVDVSDAAAMEAFAAEVKEAHRVPDIVVNNAGIAVAGSFLDTGLDDWHRVVDVNLWGVIHGSRLFGKQMRDRVQALPNKPDKPNFGGHIVNISSASAFAPWRVMPAYCTTKAAVLMLSECLRAELAGSRIGVTAVCPGFVSTDLVRNGSFADGGTGSPEKLKQRGQKAIQLRNYPPEKVAERVVDAIIKNKAVVPVNFEGHLLRALSRVSPATVRLLARIPAPQG</sequence>
<dbReference type="InterPro" id="IPR036291">
    <property type="entry name" value="NAD(P)-bd_dom_sf"/>
</dbReference>
<evidence type="ECO:0000256" key="1">
    <source>
        <dbReference type="ARBA" id="ARBA00006484"/>
    </source>
</evidence>
<dbReference type="EMBL" id="SMJW01000246">
    <property type="protein sequence ID" value="TDC07254.1"/>
    <property type="molecule type" value="Genomic_DNA"/>
</dbReference>
<dbReference type="PANTHER" id="PTHR43391:SF12">
    <property type="entry name" value="OXIDOREDUCTASE EPHD-RELATED"/>
    <property type="match status" value="1"/>
</dbReference>
<protein>
    <submittedName>
        <fullName evidence="4">SDR family NAD(P)-dependent oxidoreductase</fullName>
    </submittedName>
</protein>
<dbReference type="FunFam" id="3.40.50.720:FF:000084">
    <property type="entry name" value="Short-chain dehydrogenase reductase"/>
    <property type="match status" value="1"/>
</dbReference>
<dbReference type="InterPro" id="IPR020904">
    <property type="entry name" value="Sc_DH/Rdtase_CS"/>
</dbReference>
<name>A0A4R4NFP0_9ACTN</name>
<dbReference type="Pfam" id="PF00106">
    <property type="entry name" value="adh_short"/>
    <property type="match status" value="1"/>
</dbReference>
<keyword evidence="5" id="KW-1185">Reference proteome</keyword>
<gene>
    <name evidence="4" type="ORF">E1284_32645</name>
</gene>
<keyword evidence="2" id="KW-0560">Oxidoreductase</keyword>
<dbReference type="SUPFAM" id="SSF51735">
    <property type="entry name" value="NAD(P)-binding Rossmann-fold domains"/>
    <property type="match status" value="1"/>
</dbReference>
<evidence type="ECO:0000256" key="2">
    <source>
        <dbReference type="ARBA" id="ARBA00023002"/>
    </source>
</evidence>
<dbReference type="PROSITE" id="PS00061">
    <property type="entry name" value="ADH_SHORT"/>
    <property type="match status" value="1"/>
</dbReference>
<evidence type="ECO:0000256" key="3">
    <source>
        <dbReference type="RuleBase" id="RU000363"/>
    </source>
</evidence>
<dbReference type="PANTHER" id="PTHR43391">
    <property type="entry name" value="RETINOL DEHYDROGENASE-RELATED"/>
    <property type="match status" value="1"/>
</dbReference>
<dbReference type="OrthoDB" id="4220752at2"/>
<accession>A0A4R4NFP0</accession>
<comment type="similarity">
    <text evidence="1 3">Belongs to the short-chain dehydrogenases/reductases (SDR) family.</text>
</comment>
<evidence type="ECO:0000313" key="4">
    <source>
        <dbReference type="EMBL" id="TDC07254.1"/>
    </source>
</evidence>
<dbReference type="InterPro" id="IPR002347">
    <property type="entry name" value="SDR_fam"/>
</dbReference>
<dbReference type="CDD" id="cd05233">
    <property type="entry name" value="SDR_c"/>
    <property type="match status" value="1"/>
</dbReference>
<dbReference type="RefSeq" id="WP_131944018.1">
    <property type="nucleotide sequence ID" value="NZ_BAAAMX010000004.1"/>
</dbReference>
<reference evidence="4 5" key="1">
    <citation type="submission" date="2019-03" db="EMBL/GenBank/DDBJ databases">
        <title>Draft genome sequences of novel Actinobacteria.</title>
        <authorList>
            <person name="Sahin N."/>
            <person name="Ay H."/>
            <person name="Saygin H."/>
        </authorList>
    </citation>
    <scope>NUCLEOTIDE SEQUENCE [LARGE SCALE GENOMIC DNA]</scope>
    <source>
        <strain evidence="4 5">DSM 45347</strain>
    </source>
</reference>
<proteinExistence type="inferred from homology"/>
<dbReference type="PRINTS" id="PR00080">
    <property type="entry name" value="SDRFAMILY"/>
</dbReference>
<dbReference type="AlphaFoldDB" id="A0A4R4NFP0"/>
<dbReference type="PRINTS" id="PR00081">
    <property type="entry name" value="GDHRDH"/>
</dbReference>
<dbReference type="Gene3D" id="3.40.50.720">
    <property type="entry name" value="NAD(P)-binding Rossmann-like Domain"/>
    <property type="match status" value="1"/>
</dbReference>
<organism evidence="4 5">
    <name type="scientific">Actinomadura bangladeshensis</name>
    <dbReference type="NCBI Taxonomy" id="453573"/>
    <lineage>
        <taxon>Bacteria</taxon>
        <taxon>Bacillati</taxon>
        <taxon>Actinomycetota</taxon>
        <taxon>Actinomycetes</taxon>
        <taxon>Streptosporangiales</taxon>
        <taxon>Thermomonosporaceae</taxon>
        <taxon>Actinomadura</taxon>
    </lineage>
</organism>
<dbReference type="GO" id="GO:0016491">
    <property type="term" value="F:oxidoreductase activity"/>
    <property type="evidence" value="ECO:0007669"/>
    <property type="project" value="UniProtKB-KW"/>
</dbReference>
<evidence type="ECO:0000313" key="5">
    <source>
        <dbReference type="Proteomes" id="UP000295431"/>
    </source>
</evidence>
<comment type="caution">
    <text evidence="4">The sequence shown here is derived from an EMBL/GenBank/DDBJ whole genome shotgun (WGS) entry which is preliminary data.</text>
</comment>
<dbReference type="Proteomes" id="UP000295431">
    <property type="component" value="Unassembled WGS sequence"/>
</dbReference>